<keyword evidence="4 7" id="KW-0378">Hydrolase</keyword>
<dbReference type="PANTHER" id="PTHR22600">
    <property type="entry name" value="BETA-HEXOSAMINIDASE"/>
    <property type="match status" value="1"/>
</dbReference>
<dbReference type="Pfam" id="PF00728">
    <property type="entry name" value="Glyco_hydro_20"/>
    <property type="match status" value="1"/>
</dbReference>
<evidence type="ECO:0000259" key="11">
    <source>
        <dbReference type="Pfam" id="PF14845"/>
    </source>
</evidence>
<dbReference type="InterPro" id="IPR025705">
    <property type="entry name" value="Beta_hexosaminidase_sua/sub"/>
</dbReference>
<dbReference type="PANTHER" id="PTHR22600:SF26">
    <property type="entry name" value="BETA-N-ACETYLHEXOSAMINIDASE"/>
    <property type="match status" value="1"/>
</dbReference>
<dbReference type="InParanoid" id="W4K269"/>
<keyword evidence="5" id="KW-0325">Glycoprotein</keyword>
<dbReference type="InterPro" id="IPR029019">
    <property type="entry name" value="HEX_eukaryotic_N"/>
</dbReference>
<dbReference type="GO" id="GO:0005975">
    <property type="term" value="P:carbohydrate metabolic process"/>
    <property type="evidence" value="ECO:0007669"/>
    <property type="project" value="InterPro"/>
</dbReference>
<name>W4K269_HETIT</name>
<dbReference type="STRING" id="747525.W4K269"/>
<evidence type="ECO:0000313" key="12">
    <source>
        <dbReference type="EMBL" id="ETW79897.1"/>
    </source>
</evidence>
<sequence length="553" mass="61177">MPFRLVFLILTNLLLVGYVKALWPLPQHMQTGATALRLASGFEIDISLSTIPDDLDDAIARTRSFLWNDKLERLVVGRGAFDNESIFQAKTLRSLTLTLIGNEPIRSIFDESILPLDERNESYTLQIPDDGTGASLIANSSLGLFRGLTTFTQLWYYYGGHVYVLEAPIHIDDSPLFPYRGLMLDTCRNFFPVDDIKRTLDAMSWVKMSIFHWHVVDSQSFPLQVPGFEEVSEKGAYSSNYVYSPNDVQEVVSYAGTRGIDVVVEIDTPGHTAIISQSHPEHVACPESTPWSEYASEPPAGQLRLTPLTTNFTASMLSAIAKLFPSSMFSAGGDEVNANCYAQDPVMQQYLNSTGQNLDDALNAFVQKTQAVLIKEGKTPLISEEMILMNNLSVSNETIVLVWMSSDHVPAVTQKGFRVIYAASDYVFLDCGAGAWVGDDVNGNSWCDPFKSWQKTYSVDPLANLTKEESQLIVGGQHLLWTEQSSPSNLDPITWPRAASAAEVFWTGPGGNVSTALPRLHDVAYRFVQRGVRAIPLQPQWCALRPGACDLDA</sequence>
<dbReference type="AlphaFoldDB" id="W4K269"/>
<evidence type="ECO:0000256" key="1">
    <source>
        <dbReference type="ARBA" id="ARBA00001231"/>
    </source>
</evidence>
<dbReference type="SUPFAM" id="SSF55545">
    <property type="entry name" value="beta-N-acetylhexosaminidase-like domain"/>
    <property type="match status" value="1"/>
</dbReference>
<comment type="catalytic activity">
    <reaction evidence="1 7">
        <text>Hydrolysis of terminal non-reducing N-acetyl-D-hexosamine residues in N-acetyl-beta-D-hexosaminides.</text>
        <dbReference type="EC" id="3.2.1.52"/>
    </reaction>
</comment>
<feature type="domain" description="Glycoside hydrolase family 20 catalytic" evidence="10">
    <location>
        <begin position="177"/>
        <end position="508"/>
    </location>
</feature>
<reference evidence="12 13" key="1">
    <citation type="journal article" date="2012" name="New Phytol.">
        <title>Insight into trade-off between wood decay and parasitism from the genome of a fungal forest pathogen.</title>
        <authorList>
            <person name="Olson A."/>
            <person name="Aerts A."/>
            <person name="Asiegbu F."/>
            <person name="Belbahri L."/>
            <person name="Bouzid O."/>
            <person name="Broberg A."/>
            <person name="Canback B."/>
            <person name="Coutinho P.M."/>
            <person name="Cullen D."/>
            <person name="Dalman K."/>
            <person name="Deflorio G."/>
            <person name="van Diepen L.T."/>
            <person name="Dunand C."/>
            <person name="Duplessis S."/>
            <person name="Durling M."/>
            <person name="Gonthier P."/>
            <person name="Grimwood J."/>
            <person name="Fossdal C.G."/>
            <person name="Hansson D."/>
            <person name="Henrissat B."/>
            <person name="Hietala A."/>
            <person name="Himmelstrand K."/>
            <person name="Hoffmeister D."/>
            <person name="Hogberg N."/>
            <person name="James T.Y."/>
            <person name="Karlsson M."/>
            <person name="Kohler A."/>
            <person name="Kues U."/>
            <person name="Lee Y.H."/>
            <person name="Lin Y.C."/>
            <person name="Lind M."/>
            <person name="Lindquist E."/>
            <person name="Lombard V."/>
            <person name="Lucas S."/>
            <person name="Lunden K."/>
            <person name="Morin E."/>
            <person name="Murat C."/>
            <person name="Park J."/>
            <person name="Raffaello T."/>
            <person name="Rouze P."/>
            <person name="Salamov A."/>
            <person name="Schmutz J."/>
            <person name="Solheim H."/>
            <person name="Stahlberg J."/>
            <person name="Velez H."/>
            <person name="de Vries R.P."/>
            <person name="Wiebenga A."/>
            <person name="Woodward S."/>
            <person name="Yakovlev I."/>
            <person name="Garbelotto M."/>
            <person name="Martin F."/>
            <person name="Grigoriev I.V."/>
            <person name="Stenlid J."/>
        </authorList>
    </citation>
    <scope>NUCLEOTIDE SEQUENCE [LARGE SCALE GENOMIC DNA]</scope>
    <source>
        <strain evidence="12 13">TC 32-1</strain>
    </source>
</reference>
<dbReference type="HOGENOM" id="CLU_007082_0_2_1"/>
<feature type="domain" description="Beta-hexosaminidase eukaryotic type N-terminal" evidence="11">
    <location>
        <begin position="22"/>
        <end position="154"/>
    </location>
</feature>
<dbReference type="GO" id="GO:0004563">
    <property type="term" value="F:beta-N-acetylhexosaminidase activity"/>
    <property type="evidence" value="ECO:0007669"/>
    <property type="project" value="UniProtKB-EC"/>
</dbReference>
<dbReference type="Pfam" id="PF14845">
    <property type="entry name" value="Glycohydro_20b2"/>
    <property type="match status" value="1"/>
</dbReference>
<evidence type="ECO:0000256" key="2">
    <source>
        <dbReference type="ARBA" id="ARBA00006285"/>
    </source>
</evidence>
<evidence type="ECO:0000256" key="4">
    <source>
        <dbReference type="ARBA" id="ARBA00022801"/>
    </source>
</evidence>
<dbReference type="EMBL" id="KI925460">
    <property type="protein sequence ID" value="ETW79897.1"/>
    <property type="molecule type" value="Genomic_DNA"/>
</dbReference>
<dbReference type="GeneID" id="20667383"/>
<dbReference type="RefSeq" id="XP_009548433.1">
    <property type="nucleotide sequence ID" value="XM_009550138.1"/>
</dbReference>
<evidence type="ECO:0000256" key="7">
    <source>
        <dbReference type="PIRNR" id="PIRNR001093"/>
    </source>
</evidence>
<keyword evidence="6 7" id="KW-0326">Glycosidase</keyword>
<accession>W4K269</accession>
<dbReference type="EC" id="3.2.1.52" evidence="7"/>
<dbReference type="InterPro" id="IPR029018">
    <property type="entry name" value="Hex-like_dom2"/>
</dbReference>
<evidence type="ECO:0000256" key="9">
    <source>
        <dbReference type="SAM" id="SignalP"/>
    </source>
</evidence>
<dbReference type="Gene3D" id="3.20.20.80">
    <property type="entry name" value="Glycosidases"/>
    <property type="match status" value="1"/>
</dbReference>
<evidence type="ECO:0000313" key="13">
    <source>
        <dbReference type="Proteomes" id="UP000030671"/>
    </source>
</evidence>
<dbReference type="Proteomes" id="UP000030671">
    <property type="component" value="Unassembled WGS sequence"/>
</dbReference>
<dbReference type="PRINTS" id="PR00738">
    <property type="entry name" value="GLHYDRLASE20"/>
</dbReference>
<evidence type="ECO:0000256" key="6">
    <source>
        <dbReference type="ARBA" id="ARBA00023295"/>
    </source>
</evidence>
<keyword evidence="3 9" id="KW-0732">Signal</keyword>
<dbReference type="eggNOG" id="KOG2499">
    <property type="taxonomic scope" value="Eukaryota"/>
</dbReference>
<evidence type="ECO:0000259" key="10">
    <source>
        <dbReference type="Pfam" id="PF00728"/>
    </source>
</evidence>
<dbReference type="PIRSF" id="PIRSF001093">
    <property type="entry name" value="B-hxosamndse_ab_euk"/>
    <property type="match status" value="1"/>
</dbReference>
<evidence type="ECO:0000256" key="8">
    <source>
        <dbReference type="PIRSR" id="PIRSR001093-1"/>
    </source>
</evidence>
<dbReference type="CDD" id="cd06562">
    <property type="entry name" value="GH20_HexA_HexB-like"/>
    <property type="match status" value="1"/>
</dbReference>
<dbReference type="SUPFAM" id="SSF51445">
    <property type="entry name" value="(Trans)glycosidases"/>
    <property type="match status" value="1"/>
</dbReference>
<comment type="similarity">
    <text evidence="2 7">Belongs to the glycosyl hydrolase 20 family.</text>
</comment>
<dbReference type="GO" id="GO:0030203">
    <property type="term" value="P:glycosaminoglycan metabolic process"/>
    <property type="evidence" value="ECO:0007669"/>
    <property type="project" value="TreeGrafter"/>
</dbReference>
<gene>
    <name evidence="12" type="ORF">HETIRDRAFT_151266</name>
</gene>
<dbReference type="KEGG" id="hir:HETIRDRAFT_151266"/>
<dbReference type="Gene3D" id="3.30.379.10">
    <property type="entry name" value="Chitobiase/beta-hexosaminidase domain 2-like"/>
    <property type="match status" value="1"/>
</dbReference>
<evidence type="ECO:0000256" key="5">
    <source>
        <dbReference type="ARBA" id="ARBA00023180"/>
    </source>
</evidence>
<dbReference type="OrthoDB" id="428480at2759"/>
<keyword evidence="13" id="KW-1185">Reference proteome</keyword>
<protein>
    <recommendedName>
        <fullName evidence="7">Beta-hexosaminidase</fullName>
        <ecNumber evidence="7">3.2.1.52</ecNumber>
    </recommendedName>
</protein>
<dbReference type="InterPro" id="IPR017853">
    <property type="entry name" value="GH"/>
</dbReference>
<dbReference type="FunFam" id="3.20.20.80:FF:000063">
    <property type="entry name" value="Beta-hexosaminidase"/>
    <property type="match status" value="1"/>
</dbReference>
<feature type="signal peptide" evidence="9">
    <location>
        <begin position="1"/>
        <end position="21"/>
    </location>
</feature>
<dbReference type="GO" id="GO:0016020">
    <property type="term" value="C:membrane"/>
    <property type="evidence" value="ECO:0007669"/>
    <property type="project" value="TreeGrafter"/>
</dbReference>
<feature type="chain" id="PRO_5004845121" description="Beta-hexosaminidase" evidence="9">
    <location>
        <begin position="22"/>
        <end position="553"/>
    </location>
</feature>
<feature type="active site" description="Proton donor" evidence="8">
    <location>
        <position position="335"/>
    </location>
</feature>
<evidence type="ECO:0000256" key="3">
    <source>
        <dbReference type="ARBA" id="ARBA00022729"/>
    </source>
</evidence>
<dbReference type="InterPro" id="IPR015883">
    <property type="entry name" value="Glyco_hydro_20_cat"/>
</dbReference>
<organism evidence="12 13">
    <name type="scientific">Heterobasidion irregulare (strain TC 32-1)</name>
    <dbReference type="NCBI Taxonomy" id="747525"/>
    <lineage>
        <taxon>Eukaryota</taxon>
        <taxon>Fungi</taxon>
        <taxon>Dikarya</taxon>
        <taxon>Basidiomycota</taxon>
        <taxon>Agaricomycotina</taxon>
        <taxon>Agaricomycetes</taxon>
        <taxon>Russulales</taxon>
        <taxon>Bondarzewiaceae</taxon>
        <taxon>Heterobasidion</taxon>
        <taxon>Heterobasidion annosum species complex</taxon>
    </lineage>
</organism>
<proteinExistence type="inferred from homology"/>